<dbReference type="Proteomes" id="UP000694382">
    <property type="component" value="Chromosome 28"/>
</dbReference>
<dbReference type="InterPro" id="IPR013783">
    <property type="entry name" value="Ig-like_fold"/>
</dbReference>
<dbReference type="Gene3D" id="2.60.40.10">
    <property type="entry name" value="Immunoglobulins"/>
    <property type="match status" value="1"/>
</dbReference>
<dbReference type="SMART" id="SM00409">
    <property type="entry name" value="IG"/>
    <property type="match status" value="1"/>
</dbReference>
<reference evidence="4" key="3">
    <citation type="submission" date="2025-09" db="UniProtKB">
        <authorList>
            <consortium name="Ensembl"/>
        </authorList>
    </citation>
    <scope>IDENTIFICATION</scope>
</reference>
<dbReference type="Pfam" id="PF07686">
    <property type="entry name" value="V-set"/>
    <property type="match status" value="1"/>
</dbReference>
<keyword evidence="2" id="KW-0472">Membrane</keyword>
<evidence type="ECO:0000256" key="2">
    <source>
        <dbReference type="ARBA" id="ARBA00023136"/>
    </source>
</evidence>
<dbReference type="GO" id="GO:0001817">
    <property type="term" value="P:regulation of cytokine production"/>
    <property type="evidence" value="ECO:0007669"/>
    <property type="project" value="TreeGrafter"/>
</dbReference>
<dbReference type="SUPFAM" id="SSF49899">
    <property type="entry name" value="Concanavalin A-like lectins/glucanases"/>
    <property type="match status" value="1"/>
</dbReference>
<dbReference type="InterPro" id="IPR007110">
    <property type="entry name" value="Ig-like_dom"/>
</dbReference>
<organism evidence="4 5">
    <name type="scientific">Geospiza parvula</name>
    <name type="common">Small tree-finch</name>
    <name type="synonym">Camarhynchus parvulus</name>
    <dbReference type="NCBI Taxonomy" id="87175"/>
    <lineage>
        <taxon>Eukaryota</taxon>
        <taxon>Metazoa</taxon>
        <taxon>Chordata</taxon>
        <taxon>Craniata</taxon>
        <taxon>Vertebrata</taxon>
        <taxon>Euteleostomi</taxon>
        <taxon>Archelosauria</taxon>
        <taxon>Archosauria</taxon>
        <taxon>Dinosauria</taxon>
        <taxon>Saurischia</taxon>
        <taxon>Theropoda</taxon>
        <taxon>Coelurosauria</taxon>
        <taxon>Aves</taxon>
        <taxon>Neognathae</taxon>
        <taxon>Neoaves</taxon>
        <taxon>Telluraves</taxon>
        <taxon>Australaves</taxon>
        <taxon>Passeriformes</taxon>
        <taxon>Thraupidae</taxon>
        <taxon>Camarhynchus</taxon>
    </lineage>
</organism>
<dbReference type="AlphaFoldDB" id="A0A8C3NGV4"/>
<accession>A0A8C3NGV4</accession>
<dbReference type="SUPFAM" id="SSF48726">
    <property type="entry name" value="Immunoglobulin"/>
    <property type="match status" value="1"/>
</dbReference>
<evidence type="ECO:0000256" key="3">
    <source>
        <dbReference type="ARBA" id="ARBA00023319"/>
    </source>
</evidence>
<evidence type="ECO:0000313" key="4">
    <source>
        <dbReference type="Ensembl" id="ENSCPVP00000021006.1"/>
    </source>
</evidence>
<proteinExistence type="predicted"/>
<dbReference type="GO" id="GO:0050852">
    <property type="term" value="P:T cell receptor signaling pathway"/>
    <property type="evidence" value="ECO:0007669"/>
    <property type="project" value="TreeGrafter"/>
</dbReference>
<keyword evidence="3" id="KW-0393">Immunoglobulin domain</keyword>
<evidence type="ECO:0000313" key="5">
    <source>
        <dbReference type="Proteomes" id="UP000694382"/>
    </source>
</evidence>
<dbReference type="PANTHER" id="PTHR24100:SF149">
    <property type="entry name" value="BG-LIKE ANTIGEN 1-RELATED"/>
    <property type="match status" value="1"/>
</dbReference>
<reference evidence="4" key="2">
    <citation type="submission" date="2025-08" db="UniProtKB">
        <authorList>
            <consortium name="Ensembl"/>
        </authorList>
    </citation>
    <scope>IDENTIFICATION</scope>
</reference>
<dbReference type="Ensembl" id="ENSCPVT00000021944.2">
    <property type="protein sequence ID" value="ENSCPVP00000021006.1"/>
    <property type="gene ID" value="ENSCPVG00000015208.2"/>
</dbReference>
<dbReference type="InterPro" id="IPR013320">
    <property type="entry name" value="ConA-like_dom_sf"/>
</dbReference>
<evidence type="ECO:0000256" key="1">
    <source>
        <dbReference type="ARBA" id="ARBA00004370"/>
    </source>
</evidence>
<dbReference type="InterPro" id="IPR036179">
    <property type="entry name" value="Ig-like_dom_sf"/>
</dbReference>
<keyword evidence="5" id="KW-1185">Reference proteome</keyword>
<dbReference type="InterPro" id="IPR003599">
    <property type="entry name" value="Ig_sub"/>
</dbReference>
<dbReference type="PROSITE" id="PS50835">
    <property type="entry name" value="IG_LIKE"/>
    <property type="match status" value="1"/>
</dbReference>
<dbReference type="PANTHER" id="PTHR24100">
    <property type="entry name" value="BUTYROPHILIN"/>
    <property type="match status" value="1"/>
</dbReference>
<dbReference type="GO" id="GO:0005102">
    <property type="term" value="F:signaling receptor binding"/>
    <property type="evidence" value="ECO:0007669"/>
    <property type="project" value="TreeGrafter"/>
</dbReference>
<protein>
    <submittedName>
        <fullName evidence="4">Uncharacterized protein</fullName>
    </submittedName>
</protein>
<sequence length="282" mass="31754">AWDFSSWQVKLVDFNVPSFLSLLPLGVSPSSAQGEGTPQPHHLAKGRNVMLPCSFSPEQHAQDTEVTWVWEQLSPFVHRHRCTELLKDGPAQGSTHLKIFHVQLSDRGNYTCDTQQDIPESFNPCCCVLGCDGFTFRETLLGGEGDGCRKMAHDGDSTEDVKNKNDILWLEFKPEKGRWAGGLLAEYFLALTSPDRTLLPEISTPRWIWICLDYKERWIYCRTVISFKLAVKNSFCAKDINLVSFANEVNSLAPSLCPLPSYVTQLHGCACPHTCQRHKPWG</sequence>
<reference evidence="4" key="1">
    <citation type="submission" date="2020-02" db="EMBL/GenBank/DDBJ databases">
        <authorList>
            <person name="Enbody D E."/>
            <person name="Pettersson E M."/>
        </authorList>
    </citation>
    <scope>NUCLEOTIDE SEQUENCE [LARGE SCALE GENOMIC DNA]</scope>
</reference>
<dbReference type="InterPro" id="IPR050504">
    <property type="entry name" value="IgSF_BTN/MOG"/>
</dbReference>
<dbReference type="GO" id="GO:0009897">
    <property type="term" value="C:external side of plasma membrane"/>
    <property type="evidence" value="ECO:0007669"/>
    <property type="project" value="TreeGrafter"/>
</dbReference>
<comment type="subcellular location">
    <subcellularLocation>
        <location evidence="1">Membrane</location>
    </subcellularLocation>
</comment>
<dbReference type="InterPro" id="IPR013106">
    <property type="entry name" value="Ig_V-set"/>
</dbReference>
<name>A0A8C3NGV4_GEOPR</name>